<keyword evidence="4 7" id="KW-0378">Hydrolase</keyword>
<dbReference type="EC" id="3.1.-.-" evidence="7"/>
<comment type="caution">
    <text evidence="7">The sequence shown here is derived from an EMBL/GenBank/DDBJ whole genome shotgun (WGS) entry which is preliminary data.</text>
</comment>
<dbReference type="EMBL" id="JACHBT010000003">
    <property type="protein sequence ID" value="MBB6503739.1"/>
    <property type="molecule type" value="Genomic_DNA"/>
</dbReference>
<protein>
    <submittedName>
        <fullName evidence="7">DNA mismatch endonuclease (Patch repair protein)</fullName>
        <ecNumber evidence="7">3.1.-.-</ecNumber>
    </submittedName>
</protein>
<keyword evidence="3" id="KW-0227">DNA damage</keyword>
<reference evidence="7 8" key="2">
    <citation type="submission" date="2020-08" db="EMBL/GenBank/DDBJ databases">
        <authorList>
            <person name="Partida-Martinez L."/>
            <person name="Huntemann M."/>
            <person name="Clum A."/>
            <person name="Wang J."/>
            <person name="Palaniappan K."/>
            <person name="Ritter S."/>
            <person name="Chen I.-M."/>
            <person name="Stamatis D."/>
            <person name="Reddy T."/>
            <person name="O'Malley R."/>
            <person name="Daum C."/>
            <person name="Shapiro N."/>
            <person name="Ivanova N."/>
            <person name="Kyrpides N."/>
            <person name="Woyke T."/>
        </authorList>
    </citation>
    <scope>NUCLEOTIDE SEQUENCE [LARGE SCALE GENOMIC DNA]</scope>
    <source>
        <strain evidence="7 8">AS3.13</strain>
    </source>
</reference>
<evidence type="ECO:0000256" key="3">
    <source>
        <dbReference type="ARBA" id="ARBA00022763"/>
    </source>
</evidence>
<evidence type="ECO:0000256" key="5">
    <source>
        <dbReference type="ARBA" id="ARBA00023204"/>
    </source>
</evidence>
<accession>A0A7X0JAN4</accession>
<keyword evidence="5" id="KW-0234">DNA repair</keyword>
<dbReference type="Proteomes" id="UP000522313">
    <property type="component" value="Unassembled WGS sequence"/>
</dbReference>
<dbReference type="SUPFAM" id="SSF52980">
    <property type="entry name" value="Restriction endonuclease-like"/>
    <property type="match status" value="1"/>
</dbReference>
<evidence type="ECO:0000313" key="7">
    <source>
        <dbReference type="EMBL" id="MBB6503739.1"/>
    </source>
</evidence>
<dbReference type="InterPro" id="IPR004603">
    <property type="entry name" value="DNA_mismatch_endonuc_vsr"/>
</dbReference>
<sequence length="134" mass="15288">MILRRGLHALGYRYRLHARTFPGKPDLVFAGRRAVIFVHGCFWHGHDCNLFRWPATRPEFWRAKIGGNIARDARVRDQLLADGWRVADVWECTMRGRARWPIGDVLGECAAFLDSDEVYRSIGCSSTVEVDDGA</sequence>
<keyword evidence="2 7" id="KW-0255">Endonuclease</keyword>
<dbReference type="GO" id="GO:0006298">
    <property type="term" value="P:mismatch repair"/>
    <property type="evidence" value="ECO:0007669"/>
    <property type="project" value="InterPro"/>
</dbReference>
<dbReference type="GO" id="GO:0004519">
    <property type="term" value="F:endonuclease activity"/>
    <property type="evidence" value="ECO:0007669"/>
    <property type="project" value="UniProtKB-KW"/>
</dbReference>
<dbReference type="NCBIfam" id="TIGR00632">
    <property type="entry name" value="vsr"/>
    <property type="match status" value="1"/>
</dbReference>
<keyword evidence="1" id="KW-0540">Nuclease</keyword>
<dbReference type="GO" id="GO:0016787">
    <property type="term" value="F:hydrolase activity"/>
    <property type="evidence" value="ECO:0007669"/>
    <property type="project" value="UniProtKB-KW"/>
</dbReference>
<reference evidence="7 8" key="1">
    <citation type="submission" date="2020-08" db="EMBL/GenBank/DDBJ databases">
        <title>The Agave Microbiome: Exploring the role of microbial communities in plant adaptations to desert environments.</title>
        <authorList>
            <person name="Partida-Martinez L.P."/>
        </authorList>
    </citation>
    <scope>NUCLEOTIDE SEQUENCE [LARGE SCALE GENOMIC DNA]</scope>
    <source>
        <strain evidence="7 8">AS3.13</strain>
    </source>
</reference>
<evidence type="ECO:0000256" key="1">
    <source>
        <dbReference type="ARBA" id="ARBA00022722"/>
    </source>
</evidence>
<dbReference type="Gene3D" id="3.40.960.10">
    <property type="entry name" value="VSR Endonuclease"/>
    <property type="match status" value="1"/>
</dbReference>
<name>A0A7X0JAN4_9SPHN</name>
<dbReference type="InterPro" id="IPR011335">
    <property type="entry name" value="Restrct_endonuc-II-like"/>
</dbReference>
<evidence type="ECO:0000256" key="4">
    <source>
        <dbReference type="ARBA" id="ARBA00022801"/>
    </source>
</evidence>
<dbReference type="AlphaFoldDB" id="A0A7X0JAN4"/>
<comment type="similarity">
    <text evidence="6">Belongs to the Vsr family.</text>
</comment>
<evidence type="ECO:0000313" key="8">
    <source>
        <dbReference type="Proteomes" id="UP000522313"/>
    </source>
</evidence>
<evidence type="ECO:0000256" key="6">
    <source>
        <dbReference type="ARBA" id="ARBA00029466"/>
    </source>
</evidence>
<evidence type="ECO:0000256" key="2">
    <source>
        <dbReference type="ARBA" id="ARBA00022759"/>
    </source>
</evidence>
<dbReference type="CDD" id="cd00221">
    <property type="entry name" value="Vsr"/>
    <property type="match status" value="1"/>
</dbReference>
<proteinExistence type="inferred from homology"/>
<gene>
    <name evidence="7" type="ORF">F4693_000694</name>
</gene>
<dbReference type="Pfam" id="PF03852">
    <property type="entry name" value="Vsr"/>
    <property type="match status" value="1"/>
</dbReference>
<organism evidence="7 8">
    <name type="scientific">Sphingomonas endophytica</name>
    <dbReference type="NCBI Taxonomy" id="869719"/>
    <lineage>
        <taxon>Bacteria</taxon>
        <taxon>Pseudomonadati</taxon>
        <taxon>Pseudomonadota</taxon>
        <taxon>Alphaproteobacteria</taxon>
        <taxon>Sphingomonadales</taxon>
        <taxon>Sphingomonadaceae</taxon>
        <taxon>Sphingomonas</taxon>
    </lineage>
</organism>